<evidence type="ECO:0000313" key="10">
    <source>
        <dbReference type="EMBL" id="MCX2982409.1"/>
    </source>
</evidence>
<evidence type="ECO:0000256" key="6">
    <source>
        <dbReference type="ARBA" id="ARBA00023136"/>
    </source>
</evidence>
<keyword evidence="6 8" id="KW-0472">Membrane</keyword>
<keyword evidence="4 8" id="KW-0812">Transmembrane</keyword>
<keyword evidence="3 8" id="KW-0132">Cell division</keyword>
<keyword evidence="7 8" id="KW-0131">Cell cycle</keyword>
<keyword evidence="11" id="KW-1185">Reference proteome</keyword>
<evidence type="ECO:0000256" key="7">
    <source>
        <dbReference type="ARBA" id="ARBA00023306"/>
    </source>
</evidence>
<evidence type="ECO:0000256" key="1">
    <source>
        <dbReference type="ARBA" id="ARBA00004401"/>
    </source>
</evidence>
<evidence type="ECO:0000313" key="11">
    <source>
        <dbReference type="Proteomes" id="UP001143362"/>
    </source>
</evidence>
<gene>
    <name evidence="8 10" type="primary">ftsL</name>
    <name evidence="10" type="ORF">EYC98_16210</name>
</gene>
<proteinExistence type="inferred from homology"/>
<accession>A0ABT3TLX7</accession>
<evidence type="ECO:0000256" key="9">
    <source>
        <dbReference type="NCBIfam" id="TIGR02209"/>
    </source>
</evidence>
<evidence type="ECO:0000256" key="8">
    <source>
        <dbReference type="HAMAP-Rule" id="MF_00910"/>
    </source>
</evidence>
<dbReference type="NCBIfam" id="TIGR02209">
    <property type="entry name" value="ftsL_broad"/>
    <property type="match status" value="1"/>
</dbReference>
<comment type="similarity">
    <text evidence="8">Belongs to the FtsL family.</text>
</comment>
<evidence type="ECO:0000256" key="2">
    <source>
        <dbReference type="ARBA" id="ARBA00022475"/>
    </source>
</evidence>
<dbReference type="InterPro" id="IPR011922">
    <property type="entry name" value="Cell_div_FtsL"/>
</dbReference>
<keyword evidence="2 8" id="KW-1003">Cell membrane</keyword>
<dbReference type="PANTHER" id="PTHR37479:SF1">
    <property type="entry name" value="CELL DIVISION PROTEIN FTSL"/>
    <property type="match status" value="1"/>
</dbReference>
<keyword evidence="8" id="KW-0997">Cell inner membrane</keyword>
<feature type="transmembrane region" description="Helical" evidence="8">
    <location>
        <begin position="20"/>
        <end position="40"/>
    </location>
</feature>
<comment type="caution">
    <text evidence="10">The sequence shown here is derived from an EMBL/GenBank/DDBJ whole genome shotgun (WGS) entry which is preliminary data.</text>
</comment>
<dbReference type="GO" id="GO:0051301">
    <property type="term" value="P:cell division"/>
    <property type="evidence" value="ECO:0007669"/>
    <property type="project" value="UniProtKB-KW"/>
</dbReference>
<dbReference type="Pfam" id="PF04999">
    <property type="entry name" value="FtsL"/>
    <property type="match status" value="1"/>
</dbReference>
<comment type="function">
    <text evidence="8">Essential cell division protein. May link together the upstream cell division proteins, which are predominantly cytoplasmic, with the downstream cell division proteins, which are predominantly periplasmic.</text>
</comment>
<comment type="subunit">
    <text evidence="8">Part of a complex composed of FtsB, FtsL and FtsQ.</text>
</comment>
<organism evidence="10 11">
    <name type="scientific">Candidatus Litorirhabdus singularis</name>
    <dbReference type="NCBI Taxonomy" id="2518993"/>
    <lineage>
        <taxon>Bacteria</taxon>
        <taxon>Pseudomonadati</taxon>
        <taxon>Pseudomonadota</taxon>
        <taxon>Gammaproteobacteria</taxon>
        <taxon>Cellvibrionales</taxon>
        <taxon>Halieaceae</taxon>
        <taxon>Candidatus Litorirhabdus</taxon>
    </lineage>
</organism>
<dbReference type="HAMAP" id="MF_00910">
    <property type="entry name" value="FtsL"/>
    <property type="match status" value="1"/>
</dbReference>
<evidence type="ECO:0000256" key="4">
    <source>
        <dbReference type="ARBA" id="ARBA00022692"/>
    </source>
</evidence>
<protein>
    <recommendedName>
        <fullName evidence="8 9">Cell division protein FtsL</fullName>
    </recommendedName>
</protein>
<comment type="subcellular location">
    <subcellularLocation>
        <location evidence="8">Cell inner membrane</location>
        <topology evidence="8">Single-pass type II membrane protein</topology>
    </subcellularLocation>
    <subcellularLocation>
        <location evidence="1">Cell membrane</location>
        <topology evidence="1">Single-pass type II membrane protein</topology>
    </subcellularLocation>
    <text evidence="8">Localizes to the division septum where it forms a ring structure.</text>
</comment>
<dbReference type="Proteomes" id="UP001143362">
    <property type="component" value="Unassembled WGS sequence"/>
</dbReference>
<dbReference type="EMBL" id="SHNN01000003">
    <property type="protein sequence ID" value="MCX2982409.1"/>
    <property type="molecule type" value="Genomic_DNA"/>
</dbReference>
<dbReference type="PANTHER" id="PTHR37479">
    <property type="entry name" value="CELL DIVISION PROTEIN FTSL"/>
    <property type="match status" value="1"/>
</dbReference>
<sequence length="106" mass="11676">MVPKAKNKSADVVADVVSLRWLGGNSLLLAGVLLSAVAVIQTTHECRQHYATLQSLQSAEWSMQEVWGQLILQEGAVANHDWVENAAMEQLQMHSPAASDIKVLWR</sequence>
<reference evidence="10" key="1">
    <citation type="submission" date="2019-02" db="EMBL/GenBank/DDBJ databases">
        <authorList>
            <person name="Li S.-H."/>
        </authorList>
    </citation>
    <scope>NUCLEOTIDE SEQUENCE</scope>
    <source>
        <strain evidence="10">IMCC14734</strain>
    </source>
</reference>
<evidence type="ECO:0000256" key="5">
    <source>
        <dbReference type="ARBA" id="ARBA00022989"/>
    </source>
</evidence>
<name>A0ABT3TLX7_9GAMM</name>
<evidence type="ECO:0000256" key="3">
    <source>
        <dbReference type="ARBA" id="ARBA00022618"/>
    </source>
</evidence>
<keyword evidence="5 8" id="KW-1133">Transmembrane helix</keyword>